<protein>
    <submittedName>
        <fullName evidence="3">IMP dehydrogenase/GMP reductase domain protein</fullName>
    </submittedName>
</protein>
<dbReference type="AlphaFoldDB" id="M3IMB0"/>
<organism evidence="3">
    <name type="scientific">Leptospira interrogans serovar Copenhageni str. LT2050</name>
    <dbReference type="NCBI Taxonomy" id="1001598"/>
    <lineage>
        <taxon>Bacteria</taxon>
        <taxon>Pseudomonadati</taxon>
        <taxon>Spirochaetota</taxon>
        <taxon>Spirochaetia</taxon>
        <taxon>Leptospirales</taxon>
        <taxon>Leptospiraceae</taxon>
        <taxon>Leptospira</taxon>
    </lineage>
</organism>
<dbReference type="EMBL" id="AFMD02000276">
    <property type="protein sequence ID" value="EMG21767.1"/>
    <property type="molecule type" value="Genomic_DNA"/>
</dbReference>
<dbReference type="Pfam" id="PF00478">
    <property type="entry name" value="IMPDH"/>
    <property type="match status" value="1"/>
</dbReference>
<dbReference type="Gene3D" id="3.20.20.70">
    <property type="entry name" value="Aldolase class I"/>
    <property type="match status" value="1"/>
</dbReference>
<dbReference type="InterPro" id="IPR013785">
    <property type="entry name" value="Aldolase_TIM"/>
</dbReference>
<dbReference type="Proteomes" id="UP000011778">
    <property type="component" value="Unassembled WGS sequence"/>
</dbReference>
<evidence type="ECO:0000313" key="3">
    <source>
        <dbReference type="EMBL" id="EMG21767.1"/>
    </source>
</evidence>
<dbReference type="SUPFAM" id="SSF51412">
    <property type="entry name" value="Inosine monophosphate dehydrogenase (IMPDH)"/>
    <property type="match status" value="1"/>
</dbReference>
<sequence length="79" mass="8733">MAQGVSGSVVDRGSILNFIPYLSQGLRLSFQDMGYKSIPEIHKALRDGKLRFERRSESAQAQGSVHGLYSFSAPTMRAE</sequence>
<name>M3IMB0_LEPIT</name>
<dbReference type="InterPro" id="IPR001093">
    <property type="entry name" value="IMP_DH_GMPRt"/>
</dbReference>
<evidence type="ECO:0000256" key="1">
    <source>
        <dbReference type="ARBA" id="ARBA00005502"/>
    </source>
</evidence>
<dbReference type="PANTHER" id="PTHR11911">
    <property type="entry name" value="INOSINE-5-MONOPHOSPHATE DEHYDROGENASE RELATED"/>
    <property type="match status" value="1"/>
</dbReference>
<comment type="similarity">
    <text evidence="1">Belongs to the IMPDH/GMPR family.</text>
</comment>
<gene>
    <name evidence="3" type="ORF">LEP1GSC150_0135</name>
</gene>
<dbReference type="GO" id="GO:0003938">
    <property type="term" value="F:IMP dehydrogenase activity"/>
    <property type="evidence" value="ECO:0007669"/>
    <property type="project" value="InterPro"/>
</dbReference>
<dbReference type="GO" id="GO:0006183">
    <property type="term" value="P:GTP biosynthetic process"/>
    <property type="evidence" value="ECO:0007669"/>
    <property type="project" value="TreeGrafter"/>
</dbReference>
<dbReference type="InterPro" id="IPR005990">
    <property type="entry name" value="IMP_DH"/>
</dbReference>
<reference evidence="3" key="1">
    <citation type="submission" date="2013-02" db="EMBL/GenBank/DDBJ databases">
        <authorList>
            <person name="Harkins D.M."/>
            <person name="Durkin A.S."/>
            <person name="Brinkac L.M."/>
            <person name="Haft D.H."/>
            <person name="Selengut J.D."/>
            <person name="Sanka R."/>
            <person name="DePew J."/>
            <person name="Purushe J."/>
            <person name="Tulsiani S.M."/>
            <person name="Graham G.C."/>
            <person name="Burns M.-A."/>
            <person name="Dohnt M.F."/>
            <person name="Smythe L.D."/>
            <person name="McKay D.B."/>
            <person name="Craig S.B."/>
            <person name="Vinetz J.M."/>
            <person name="Sutton G.G."/>
            <person name="Nierman W.C."/>
            <person name="Fouts D.E."/>
        </authorList>
    </citation>
    <scope>NUCLEOTIDE SEQUENCE [LARGE SCALE GENOMIC DNA]</scope>
    <source>
        <strain evidence="3">LT2050</strain>
    </source>
</reference>
<evidence type="ECO:0000259" key="2">
    <source>
        <dbReference type="Pfam" id="PF00478"/>
    </source>
</evidence>
<feature type="domain" description="IMP dehydrogenase/GMP reductase" evidence="2">
    <location>
        <begin position="2"/>
        <end position="66"/>
    </location>
</feature>
<dbReference type="PANTHER" id="PTHR11911:SF111">
    <property type="entry name" value="INOSINE-5'-MONOPHOSPHATE DEHYDROGENASE"/>
    <property type="match status" value="1"/>
</dbReference>
<proteinExistence type="inferred from homology"/>
<accession>M3IMB0</accession>
<comment type="caution">
    <text evidence="3">The sequence shown here is derived from an EMBL/GenBank/DDBJ whole genome shotgun (WGS) entry which is preliminary data.</text>
</comment>